<gene>
    <name evidence="2" type="ORF">COX00_03950</name>
</gene>
<evidence type="ECO:0000313" key="3">
    <source>
        <dbReference type="Proteomes" id="UP000231581"/>
    </source>
</evidence>
<protein>
    <submittedName>
        <fullName evidence="2">Uncharacterized protein</fullName>
    </submittedName>
</protein>
<dbReference type="AlphaFoldDB" id="A0A2H0BTD2"/>
<dbReference type="Proteomes" id="UP000231581">
    <property type="component" value="Unassembled WGS sequence"/>
</dbReference>
<evidence type="ECO:0000256" key="1">
    <source>
        <dbReference type="SAM" id="Phobius"/>
    </source>
</evidence>
<proteinExistence type="predicted"/>
<evidence type="ECO:0000313" key="2">
    <source>
        <dbReference type="EMBL" id="PIP60310.1"/>
    </source>
</evidence>
<reference evidence="2 3" key="1">
    <citation type="submission" date="2017-09" db="EMBL/GenBank/DDBJ databases">
        <title>Depth-based differentiation of microbial function through sediment-hosted aquifers and enrichment of novel symbionts in the deep terrestrial subsurface.</title>
        <authorList>
            <person name="Probst A.J."/>
            <person name="Ladd B."/>
            <person name="Jarett J.K."/>
            <person name="Geller-Mcgrath D.E."/>
            <person name="Sieber C.M."/>
            <person name="Emerson J.B."/>
            <person name="Anantharaman K."/>
            <person name="Thomas B.C."/>
            <person name="Malmstrom R."/>
            <person name="Stieglmeier M."/>
            <person name="Klingl A."/>
            <person name="Woyke T."/>
            <person name="Ryan C.M."/>
            <person name="Banfield J.F."/>
        </authorList>
    </citation>
    <scope>NUCLEOTIDE SEQUENCE [LARGE SCALE GENOMIC DNA]</scope>
    <source>
        <strain evidence="2">CG22_combo_CG10-13_8_21_14_all_47_17</strain>
    </source>
</reference>
<dbReference type="EMBL" id="PCSZ01000071">
    <property type="protein sequence ID" value="PIP60310.1"/>
    <property type="molecule type" value="Genomic_DNA"/>
</dbReference>
<comment type="caution">
    <text evidence="2">The sequence shown here is derived from an EMBL/GenBank/DDBJ whole genome shotgun (WGS) entry which is preliminary data.</text>
</comment>
<keyword evidence="1" id="KW-0812">Transmembrane</keyword>
<accession>A0A2H0BTD2</accession>
<organism evidence="2 3">
    <name type="scientific">Candidatus Uhrbacteria bacterium CG22_combo_CG10-13_8_21_14_all_47_17</name>
    <dbReference type="NCBI Taxonomy" id="1975041"/>
    <lineage>
        <taxon>Bacteria</taxon>
        <taxon>Candidatus Uhriibacteriota</taxon>
    </lineage>
</organism>
<keyword evidence="1" id="KW-0472">Membrane</keyword>
<keyword evidence="1" id="KW-1133">Transmembrane helix</keyword>
<name>A0A2H0BTD2_9BACT</name>
<feature type="transmembrane region" description="Helical" evidence="1">
    <location>
        <begin position="7"/>
        <end position="27"/>
    </location>
</feature>
<sequence>MSKKRFVIVTVITSLFIFGIGFGLGYYTRNETINPQAKLPTALDRIFTFFVQRGEQVEDDILYHDTNITDFIVNGSTNTKVAIEGTVQQVIKEPDGDYHVSVGDLVGLPLVTEFIPEISLPLPKVGDHIRLWGITRFDAPHNWWELHPVTGWSIK</sequence>